<evidence type="ECO:0000313" key="3">
    <source>
        <dbReference type="Proteomes" id="UP000004210"/>
    </source>
</evidence>
<dbReference type="Proteomes" id="UP000004210">
    <property type="component" value="Unassembled WGS sequence"/>
</dbReference>
<keyword evidence="3" id="KW-1185">Reference proteome</keyword>
<gene>
    <name evidence="2" type="ORF">UU9_06394</name>
</gene>
<keyword evidence="1" id="KW-1133">Transmembrane helix</keyword>
<reference evidence="2 3" key="1">
    <citation type="journal article" date="2012" name="J. Bacteriol.">
        <title>Genome sequences for six rhodanobacter strains, isolated from soils and the terrestrial subsurface, with variable denitrification capabilities.</title>
        <authorList>
            <person name="Kostka J.E."/>
            <person name="Green S.J."/>
            <person name="Rishishwar L."/>
            <person name="Prakash O."/>
            <person name="Katz L.S."/>
            <person name="Marino-Ramirez L."/>
            <person name="Jordan I.K."/>
            <person name="Munk C."/>
            <person name="Ivanova N."/>
            <person name="Mikhailova N."/>
            <person name="Watson D.B."/>
            <person name="Brown S.D."/>
            <person name="Palumbo A.V."/>
            <person name="Brooks S.C."/>
        </authorList>
    </citation>
    <scope>NUCLEOTIDE SEQUENCE [LARGE SCALE GENOMIC DNA]</scope>
    <source>
        <strain evidence="3">Jip2T</strain>
    </source>
</reference>
<dbReference type="STRING" id="1163408.UU9_06394"/>
<dbReference type="AlphaFoldDB" id="I4VT72"/>
<dbReference type="RefSeq" id="WP_007080919.1">
    <property type="nucleotide sequence ID" value="NZ_AJXU01000028.1"/>
</dbReference>
<proteinExistence type="predicted"/>
<accession>I4VT72</accession>
<evidence type="ECO:0000313" key="2">
    <source>
        <dbReference type="EMBL" id="EIL90413.1"/>
    </source>
</evidence>
<keyword evidence="1" id="KW-0812">Transmembrane</keyword>
<dbReference type="PATRIC" id="fig|1163408.3.peg.1303"/>
<evidence type="ECO:0000256" key="1">
    <source>
        <dbReference type="SAM" id="Phobius"/>
    </source>
</evidence>
<keyword evidence="1" id="KW-0472">Membrane</keyword>
<comment type="caution">
    <text evidence="2">The sequence shown here is derived from an EMBL/GenBank/DDBJ whole genome shotgun (WGS) entry which is preliminary data.</text>
</comment>
<protein>
    <submittedName>
        <fullName evidence="2">Uncharacterized protein</fullName>
    </submittedName>
</protein>
<sequence>MNDVHRHESPLVDARLLHRVGLGLGVGLVLIAALMYPLLRYWLAPQITAGLQAPPPAPRLQAHPAADIAAERAQQRQRLESYGWVDRETGIAQIPIERAMALLVASHATPAAADDAPGNAR</sequence>
<dbReference type="EMBL" id="AJXU01000028">
    <property type="protein sequence ID" value="EIL90413.1"/>
    <property type="molecule type" value="Genomic_DNA"/>
</dbReference>
<feature type="transmembrane region" description="Helical" evidence="1">
    <location>
        <begin position="20"/>
        <end position="39"/>
    </location>
</feature>
<dbReference type="eggNOG" id="ENOG5033DPP">
    <property type="taxonomic scope" value="Bacteria"/>
</dbReference>
<name>I4VT72_9GAMM</name>
<organism evidence="2 3">
    <name type="scientific">Rhodanobacter fulvus Jip2</name>
    <dbReference type="NCBI Taxonomy" id="1163408"/>
    <lineage>
        <taxon>Bacteria</taxon>
        <taxon>Pseudomonadati</taxon>
        <taxon>Pseudomonadota</taxon>
        <taxon>Gammaproteobacteria</taxon>
        <taxon>Lysobacterales</taxon>
        <taxon>Rhodanobacteraceae</taxon>
        <taxon>Rhodanobacter</taxon>
    </lineage>
</organism>